<dbReference type="KEGG" id="lhf:JCM16775_2341"/>
<feature type="transmembrane region" description="Helical" evidence="2">
    <location>
        <begin position="106"/>
        <end position="124"/>
    </location>
</feature>
<feature type="compositionally biased region" description="Basic and acidic residues" evidence="1">
    <location>
        <begin position="35"/>
        <end position="62"/>
    </location>
</feature>
<evidence type="ECO:0000313" key="4">
    <source>
        <dbReference type="Proteomes" id="UP000321892"/>
    </source>
</evidence>
<dbReference type="RefSeq" id="WP_021744587.1">
    <property type="nucleotide sequence ID" value="NZ_AP019823.1"/>
</dbReference>
<sequence length="132" mass="14134">MEKLVRRGGGGHFHGGGHSHSHGSGGSHHYSGGHHSGEHSGGEHSSGHSDGEGNGKSKKSSDDEQENSSSFWRSHGSHSGSSNQRSCESIVDAKERQDCIDSNNNAGNLEVFFIFCAVIVFVFLKIKDFGRK</sequence>
<proteinExistence type="predicted"/>
<evidence type="ECO:0000256" key="1">
    <source>
        <dbReference type="SAM" id="MobiDB-lite"/>
    </source>
</evidence>
<feature type="region of interest" description="Disordered" evidence="1">
    <location>
        <begin position="1"/>
        <end position="91"/>
    </location>
</feature>
<name>A0A510JJX7_9FUSO</name>
<keyword evidence="2" id="KW-1133">Transmembrane helix</keyword>
<dbReference type="EMBL" id="AP019823">
    <property type="protein sequence ID" value="BBM39609.1"/>
    <property type="molecule type" value="Genomic_DNA"/>
</dbReference>
<dbReference type="Proteomes" id="UP000321892">
    <property type="component" value="Chromosome"/>
</dbReference>
<evidence type="ECO:0000256" key="2">
    <source>
        <dbReference type="SAM" id="Phobius"/>
    </source>
</evidence>
<protein>
    <submittedName>
        <fullName evidence="3">Uncharacterized protein</fullName>
    </submittedName>
</protein>
<dbReference type="AlphaFoldDB" id="A0A510JJX7"/>
<accession>A0A510JJX7</accession>
<reference evidence="3 4" key="1">
    <citation type="submission" date="2019-07" db="EMBL/GenBank/DDBJ databases">
        <title>Complete Genome Sequence of Leptotrichia hofstadii Strain JCM16775.</title>
        <authorList>
            <person name="Watanabe S."/>
            <person name="Cui L."/>
        </authorList>
    </citation>
    <scope>NUCLEOTIDE SEQUENCE [LARGE SCALE GENOMIC DNA]</scope>
    <source>
        <strain evidence="3 4">JCM16775</strain>
    </source>
</reference>
<gene>
    <name evidence="3" type="ORF">JCM16775_2341</name>
</gene>
<evidence type="ECO:0000313" key="3">
    <source>
        <dbReference type="EMBL" id="BBM39609.1"/>
    </source>
</evidence>
<feature type="compositionally biased region" description="Low complexity" evidence="1">
    <location>
        <begin position="67"/>
        <end position="86"/>
    </location>
</feature>
<keyword evidence="2" id="KW-0472">Membrane</keyword>
<keyword evidence="2" id="KW-0812">Transmembrane</keyword>
<organism evidence="3 4">
    <name type="scientific">Leptotrichia hofstadii</name>
    <dbReference type="NCBI Taxonomy" id="157688"/>
    <lineage>
        <taxon>Bacteria</taxon>
        <taxon>Fusobacteriati</taxon>
        <taxon>Fusobacteriota</taxon>
        <taxon>Fusobacteriia</taxon>
        <taxon>Fusobacteriales</taxon>
        <taxon>Leptotrichiaceae</taxon>
        <taxon>Leptotrichia</taxon>
    </lineage>
</organism>
<keyword evidence="4" id="KW-1185">Reference proteome</keyword>